<evidence type="ECO:0000259" key="1">
    <source>
        <dbReference type="PROSITE" id="PS50943"/>
    </source>
</evidence>
<accession>A0A7W3W3B9</accession>
<comment type="caution">
    <text evidence="2">The sequence shown here is derived from an EMBL/GenBank/DDBJ whole genome shotgun (WGS) entry which is preliminary data.</text>
</comment>
<dbReference type="AlphaFoldDB" id="A0A7W3W3B9"/>
<name>A0A7W3W3B9_9PSEU</name>
<dbReference type="SMART" id="SM00530">
    <property type="entry name" value="HTH_XRE"/>
    <property type="match status" value="1"/>
</dbReference>
<evidence type="ECO:0000313" key="2">
    <source>
        <dbReference type="EMBL" id="MBB1158091.1"/>
    </source>
</evidence>
<dbReference type="Pfam" id="PF13560">
    <property type="entry name" value="HTH_31"/>
    <property type="match status" value="1"/>
</dbReference>
<organism evidence="2 3">
    <name type="scientific">Amycolatopsis dendrobii</name>
    <dbReference type="NCBI Taxonomy" id="2760662"/>
    <lineage>
        <taxon>Bacteria</taxon>
        <taxon>Bacillati</taxon>
        <taxon>Actinomycetota</taxon>
        <taxon>Actinomycetes</taxon>
        <taxon>Pseudonocardiales</taxon>
        <taxon>Pseudonocardiaceae</taxon>
        <taxon>Amycolatopsis</taxon>
    </lineage>
</organism>
<dbReference type="Gene3D" id="1.10.260.40">
    <property type="entry name" value="lambda repressor-like DNA-binding domains"/>
    <property type="match status" value="1"/>
</dbReference>
<protein>
    <submittedName>
        <fullName evidence="2">Helix-turn-helix transcriptional regulator</fullName>
    </submittedName>
</protein>
<keyword evidence="3" id="KW-1185">Reference proteome</keyword>
<reference evidence="2 3" key="1">
    <citation type="submission" date="2020-08" db="EMBL/GenBank/DDBJ databases">
        <title>Amycolatopsis sp. nov. DR6-1 isolated from Dendrobium heterocarpum.</title>
        <authorList>
            <person name="Tedsree N."/>
            <person name="Kuncharoen N."/>
            <person name="Likhitwitayawuid K."/>
            <person name="Tanasupawat S."/>
        </authorList>
    </citation>
    <scope>NUCLEOTIDE SEQUENCE [LARGE SCALE GENOMIC DNA]</scope>
    <source>
        <strain evidence="2 3">DR6-1</strain>
    </source>
</reference>
<dbReference type="GO" id="GO:0003677">
    <property type="term" value="F:DNA binding"/>
    <property type="evidence" value="ECO:0007669"/>
    <property type="project" value="InterPro"/>
</dbReference>
<dbReference type="Proteomes" id="UP000526734">
    <property type="component" value="Unassembled WGS sequence"/>
</dbReference>
<dbReference type="InterPro" id="IPR010982">
    <property type="entry name" value="Lambda_DNA-bd_dom_sf"/>
</dbReference>
<dbReference type="RefSeq" id="WP_182894853.1">
    <property type="nucleotide sequence ID" value="NZ_JACGZW010000012.1"/>
</dbReference>
<dbReference type="InterPro" id="IPR043917">
    <property type="entry name" value="DUF5753"/>
</dbReference>
<sequence length="253" mass="27756">MPPSPRTRILGAALRNARVEANFGLRELARRIGVTPAALSSWEQARRTPALADVAGLLGAIGTSGELKRDILRLARGGPDEWWVVHGAPASPARAAALVAHKVAAQDVVTWDPFALPELLQISHQQPETRPPLIEAFISDVVLQTNDERTGALQQQLRRLLRSAGASRSLVLRTVRAELAWAEGFTTAFDRYSLPDDKPVVYCGQRSFGVFAVERTSARPVHEAEVQRLRQIALHPQQSRDHILRCIAAVQSV</sequence>
<gene>
    <name evidence="2" type="ORF">H4281_33510</name>
</gene>
<dbReference type="CDD" id="cd00093">
    <property type="entry name" value="HTH_XRE"/>
    <property type="match status" value="1"/>
</dbReference>
<dbReference type="SUPFAM" id="SSF47413">
    <property type="entry name" value="lambda repressor-like DNA-binding domains"/>
    <property type="match status" value="1"/>
</dbReference>
<dbReference type="Pfam" id="PF19054">
    <property type="entry name" value="DUF5753"/>
    <property type="match status" value="1"/>
</dbReference>
<feature type="domain" description="HTH cro/C1-type" evidence="1">
    <location>
        <begin position="14"/>
        <end position="67"/>
    </location>
</feature>
<dbReference type="PROSITE" id="PS50943">
    <property type="entry name" value="HTH_CROC1"/>
    <property type="match status" value="1"/>
</dbReference>
<dbReference type="InterPro" id="IPR001387">
    <property type="entry name" value="Cro/C1-type_HTH"/>
</dbReference>
<evidence type="ECO:0000313" key="3">
    <source>
        <dbReference type="Proteomes" id="UP000526734"/>
    </source>
</evidence>
<proteinExistence type="predicted"/>
<dbReference type="EMBL" id="JACGZW010000012">
    <property type="protein sequence ID" value="MBB1158091.1"/>
    <property type="molecule type" value="Genomic_DNA"/>
</dbReference>